<feature type="coiled-coil region" evidence="1">
    <location>
        <begin position="41"/>
        <end position="89"/>
    </location>
</feature>
<evidence type="ECO:0000256" key="1">
    <source>
        <dbReference type="SAM" id="Coils"/>
    </source>
</evidence>
<evidence type="ECO:0000256" key="2">
    <source>
        <dbReference type="SAM" id="MobiDB-lite"/>
    </source>
</evidence>
<reference evidence="3 4" key="1">
    <citation type="submission" date="2019-07" db="EMBL/GenBank/DDBJ databases">
        <title>De Novo Assembly of kiwifruit Actinidia rufa.</title>
        <authorList>
            <person name="Sugita-Konishi S."/>
            <person name="Sato K."/>
            <person name="Mori E."/>
            <person name="Abe Y."/>
            <person name="Kisaki G."/>
            <person name="Hamano K."/>
            <person name="Suezawa K."/>
            <person name="Otani M."/>
            <person name="Fukuda T."/>
            <person name="Manabe T."/>
            <person name="Gomi K."/>
            <person name="Tabuchi M."/>
            <person name="Akimitsu K."/>
            <person name="Kataoka I."/>
        </authorList>
    </citation>
    <scope>NUCLEOTIDE SEQUENCE [LARGE SCALE GENOMIC DNA]</scope>
    <source>
        <strain evidence="4">cv. Fuchu</strain>
    </source>
</reference>
<organism evidence="3 4">
    <name type="scientific">Actinidia rufa</name>
    <dbReference type="NCBI Taxonomy" id="165716"/>
    <lineage>
        <taxon>Eukaryota</taxon>
        <taxon>Viridiplantae</taxon>
        <taxon>Streptophyta</taxon>
        <taxon>Embryophyta</taxon>
        <taxon>Tracheophyta</taxon>
        <taxon>Spermatophyta</taxon>
        <taxon>Magnoliopsida</taxon>
        <taxon>eudicotyledons</taxon>
        <taxon>Gunneridae</taxon>
        <taxon>Pentapetalae</taxon>
        <taxon>asterids</taxon>
        <taxon>Ericales</taxon>
        <taxon>Actinidiaceae</taxon>
        <taxon>Actinidia</taxon>
    </lineage>
</organism>
<feature type="region of interest" description="Disordered" evidence="2">
    <location>
        <begin position="1"/>
        <end position="20"/>
    </location>
</feature>
<dbReference type="AlphaFoldDB" id="A0A7J0GJU9"/>
<dbReference type="PANTHER" id="PTHR33701:SF2">
    <property type="entry name" value="TRANSMEMBRANE PROTEIN"/>
    <property type="match status" value="1"/>
</dbReference>
<comment type="caution">
    <text evidence="3">The sequence shown here is derived from an EMBL/GenBank/DDBJ whole genome shotgun (WGS) entry which is preliminary data.</text>
</comment>
<feature type="compositionally biased region" description="Basic and acidic residues" evidence="2">
    <location>
        <begin position="92"/>
        <end position="102"/>
    </location>
</feature>
<dbReference type="EMBL" id="BJWL01000022">
    <property type="protein sequence ID" value="GFZ11089.1"/>
    <property type="molecule type" value="Genomic_DNA"/>
</dbReference>
<evidence type="ECO:0000313" key="4">
    <source>
        <dbReference type="Proteomes" id="UP000585474"/>
    </source>
</evidence>
<gene>
    <name evidence="3" type="ORF">Acr_22g0004870</name>
</gene>
<keyword evidence="1" id="KW-0175">Coiled coil</keyword>
<dbReference type="OrthoDB" id="1939750at2759"/>
<sequence>MIAGGNADGKWSLSGKKMKEEDGLRTMECLRGRLVAERVASRAAKEEAEQMGNKLTELETQLKAEIKSRNSAKKKLKFLLKKLESLNISHVSDHSSLIEKSDISSVSSTPSFITKQPEKNQFTQCEIEDQSVKKTKSPIVSQDLEDSFSQSISSNQSHFSPIEESLSSAEKANSQEKTNDDSSSSLKSSVEKEGCNEANSYQAEDDFVDNSLALVKVDLPKESQPSDPIIVNASVKDVLEALRHAREKLQWSMERRNMIKAGNK</sequence>
<dbReference type="Proteomes" id="UP000585474">
    <property type="component" value="Unassembled WGS sequence"/>
</dbReference>
<keyword evidence="4" id="KW-1185">Reference proteome</keyword>
<feature type="region of interest" description="Disordered" evidence="2">
    <location>
        <begin position="92"/>
        <end position="203"/>
    </location>
</feature>
<dbReference type="PANTHER" id="PTHR33701">
    <property type="entry name" value="TRANSMEMBRANE PROTEIN"/>
    <property type="match status" value="1"/>
</dbReference>
<feature type="compositionally biased region" description="Polar residues" evidence="2">
    <location>
        <begin position="103"/>
        <end position="124"/>
    </location>
</feature>
<protein>
    <submittedName>
        <fullName evidence="3">Uncharacterized protein</fullName>
    </submittedName>
</protein>
<proteinExistence type="predicted"/>
<accession>A0A7J0GJU9</accession>
<feature type="compositionally biased region" description="Low complexity" evidence="2">
    <location>
        <begin position="147"/>
        <end position="160"/>
    </location>
</feature>
<evidence type="ECO:0000313" key="3">
    <source>
        <dbReference type="EMBL" id="GFZ11089.1"/>
    </source>
</evidence>
<name>A0A7J0GJU9_9ERIC</name>